<comment type="caution">
    <text evidence="7">The sequence shown here is derived from an EMBL/GenBank/DDBJ whole genome shotgun (WGS) entry which is preliminary data.</text>
</comment>
<evidence type="ECO:0000313" key="7">
    <source>
        <dbReference type="EMBL" id="KAJ7408811.1"/>
    </source>
</evidence>
<dbReference type="Pfam" id="PF11620">
    <property type="entry name" value="GABP-alpha"/>
    <property type="match status" value="1"/>
</dbReference>
<dbReference type="PRINTS" id="PR00454">
    <property type="entry name" value="ETSDOMAIN"/>
</dbReference>
<proteinExistence type="inferred from homology"/>
<feature type="domain" description="Ig-like" evidence="6">
    <location>
        <begin position="62"/>
        <end position="167"/>
    </location>
</feature>
<dbReference type="SUPFAM" id="SSF48726">
    <property type="entry name" value="Immunoglobulin"/>
    <property type="match status" value="2"/>
</dbReference>
<dbReference type="InterPro" id="IPR024668">
    <property type="entry name" value="GABP_asu_N"/>
</dbReference>
<accession>A0ABQ9CYI3</accession>
<dbReference type="SUPFAM" id="SSF54236">
    <property type="entry name" value="Ubiquitin-like"/>
    <property type="match status" value="1"/>
</dbReference>
<comment type="subcellular location">
    <subcellularLocation>
        <location evidence="2">Nucleus</location>
    </subcellularLocation>
</comment>
<organism evidence="7 8">
    <name type="scientific">Willisornis vidua</name>
    <name type="common">Xingu scale-backed antbird</name>
    <dbReference type="NCBI Taxonomy" id="1566151"/>
    <lineage>
        <taxon>Eukaryota</taxon>
        <taxon>Metazoa</taxon>
        <taxon>Chordata</taxon>
        <taxon>Craniata</taxon>
        <taxon>Vertebrata</taxon>
        <taxon>Euteleostomi</taxon>
        <taxon>Archelosauria</taxon>
        <taxon>Archosauria</taxon>
        <taxon>Dinosauria</taxon>
        <taxon>Saurischia</taxon>
        <taxon>Theropoda</taxon>
        <taxon>Coelurosauria</taxon>
        <taxon>Aves</taxon>
        <taxon>Neognathae</taxon>
        <taxon>Neoaves</taxon>
        <taxon>Telluraves</taxon>
        <taxon>Australaves</taxon>
        <taxon>Passeriformes</taxon>
        <taxon>Thamnophilidae</taxon>
        <taxon>Willisornis</taxon>
    </lineage>
</organism>
<gene>
    <name evidence="7" type="ORF">WISP_118359</name>
</gene>
<dbReference type="Gene3D" id="1.10.10.10">
    <property type="entry name" value="Winged helix-like DNA-binding domain superfamily/Winged helix DNA-binding domain"/>
    <property type="match status" value="1"/>
</dbReference>
<dbReference type="SMART" id="SM00406">
    <property type="entry name" value="IGv"/>
    <property type="match status" value="2"/>
</dbReference>
<reference evidence="7" key="1">
    <citation type="submission" date="2019-10" db="EMBL/GenBank/DDBJ databases">
        <authorList>
            <person name="Soares A.E.R."/>
            <person name="Aleixo A."/>
            <person name="Schneider P."/>
            <person name="Miyaki C.Y."/>
            <person name="Schneider M.P."/>
            <person name="Mello C."/>
            <person name="Vasconcelos A.T.R."/>
        </authorList>
    </citation>
    <scope>NUCLEOTIDE SEQUENCE</scope>
    <source>
        <tissue evidence="7">Muscle</tissue>
    </source>
</reference>
<keyword evidence="4" id="KW-0812">Transmembrane</keyword>
<dbReference type="Pfam" id="PF07686">
    <property type="entry name" value="V-set"/>
    <property type="match status" value="1"/>
</dbReference>
<dbReference type="Pfam" id="PF00178">
    <property type="entry name" value="Ets"/>
    <property type="match status" value="1"/>
</dbReference>
<keyword evidence="2" id="KW-0238">DNA-binding</keyword>
<dbReference type="InterPro" id="IPR013783">
    <property type="entry name" value="Ig-like_fold"/>
</dbReference>
<dbReference type="InterPro" id="IPR013106">
    <property type="entry name" value="Ig_V-set"/>
</dbReference>
<protein>
    <recommendedName>
        <fullName evidence="9">GABPA protein</fullName>
    </recommendedName>
</protein>
<dbReference type="Gene3D" id="3.10.20.90">
    <property type="entry name" value="Phosphatidylinositol 3-kinase Catalytic Subunit, Chain A, domain 1"/>
    <property type="match status" value="1"/>
</dbReference>
<dbReference type="InterPro" id="IPR036388">
    <property type="entry name" value="WH-like_DNA-bd_sf"/>
</dbReference>
<keyword evidence="2" id="KW-0539">Nucleus</keyword>
<evidence type="ECO:0000259" key="6">
    <source>
        <dbReference type="PROSITE" id="PS50835"/>
    </source>
</evidence>
<dbReference type="InterPro" id="IPR036179">
    <property type="entry name" value="Ig-like_dom_sf"/>
</dbReference>
<dbReference type="PANTHER" id="PTHR44663:SF2">
    <property type="entry name" value="JUNCTIONAL ADHESION MOLECULE B"/>
    <property type="match status" value="1"/>
</dbReference>
<dbReference type="PROSITE" id="PS00345">
    <property type="entry name" value="ETS_DOMAIN_1"/>
    <property type="match status" value="1"/>
</dbReference>
<dbReference type="InterPro" id="IPR007110">
    <property type="entry name" value="Ig-like_dom"/>
</dbReference>
<dbReference type="InterPro" id="IPR042625">
    <property type="entry name" value="JAM2"/>
</dbReference>
<evidence type="ECO:0008006" key="9">
    <source>
        <dbReference type="Google" id="ProtNLM"/>
    </source>
</evidence>
<comment type="similarity">
    <text evidence="1 2">Belongs to the ETS family.</text>
</comment>
<dbReference type="PROSITE" id="PS50835">
    <property type="entry name" value="IG_LIKE"/>
    <property type="match status" value="2"/>
</dbReference>
<dbReference type="InterPro" id="IPR029071">
    <property type="entry name" value="Ubiquitin-like_domsf"/>
</dbReference>
<dbReference type="Proteomes" id="UP001145742">
    <property type="component" value="Unassembled WGS sequence"/>
</dbReference>
<keyword evidence="4" id="KW-0472">Membrane</keyword>
<dbReference type="PANTHER" id="PTHR44663">
    <property type="entry name" value="JUNCTIONAL ADHESION MOLECULE B"/>
    <property type="match status" value="1"/>
</dbReference>
<evidence type="ECO:0000256" key="4">
    <source>
        <dbReference type="SAM" id="Phobius"/>
    </source>
</evidence>
<evidence type="ECO:0000256" key="3">
    <source>
        <dbReference type="SAM" id="MobiDB-lite"/>
    </source>
</evidence>
<dbReference type="SMART" id="SM00413">
    <property type="entry name" value="ETS"/>
    <property type="match status" value="1"/>
</dbReference>
<sequence>MYRKTTIKLFSRLNKPNTLSLTSQQTCSNLLIILMASSRLVPRGPCPSCVGDPRAEGSTADPEVSGISIETDNKNVKAEEFKEAILSCKHKFSRGMSLRIEWKKIQSQGVSFVYYNGEFTGDLQGRAEMLNTGIRIRNVTRRDSGTYRCEISVKSEEGQHLGEATITLTVLGTNFFTWASVQKLHDVAPTTPVCDVPSSAMTGTVVQLSCKETEGSPPSEYQWYKNGVALLEKTGAGNARTPNITYTMNKKSGTLIFNTVTKNDTGEYFCEASNGVGLSQKCSVKRMQVDDLNVSGIIAAVVFVALVMALCGLGVFYAQKKGYFSKESSSQLSNNLWLLKSQREVLWLLKIQQQNLIQTIPRAHTNPQAALTCKDTTLPTADASGLTSLEGNLSSSLISSVEKLSDKLSKEFQQFKKAISAMTKREAEELIEIEIDGTVKQECTEESIVEQTYTTAEFVSQAIDINEPIGNLKKLLEPRLQCSLDAHEICLQDIQLDPDRSLFDQGVKTDGTVQLSVQVISRQGIEPKLNILEIVKPVETVEVVIDPDAHHGEAEAHLVEEAQVITLDGTKHIATISDETSEQVTRWAAALEGYRKEQERLGIPYDVLASQEHTGEIATVTIDQPVQIIPASVQPATPTTIKVINSSAKAAKVQRSPRISGEDRSSPGNRTGNNGQIQLWQFLLELLTDKDARDCISWVGDEGEFKLNQPELVAQKWGQRKNKPTMNYEKLSRALRYYYDGDMICKVQGKRFVYKFVCDLKTLIGYSAAELNRLVTECEQKKLAKMQLHGIAQPVTAVALATASLQAEKDN</sequence>
<dbReference type="CDD" id="cd17039">
    <property type="entry name" value="Ubl_ubiquitin_like"/>
    <property type="match status" value="1"/>
</dbReference>
<feature type="domain" description="Ig-like" evidence="6">
    <location>
        <begin position="189"/>
        <end position="290"/>
    </location>
</feature>
<dbReference type="PROSITE" id="PS00346">
    <property type="entry name" value="ETS_DOMAIN_2"/>
    <property type="match status" value="1"/>
</dbReference>
<evidence type="ECO:0000313" key="8">
    <source>
        <dbReference type="Proteomes" id="UP001145742"/>
    </source>
</evidence>
<feature type="domain" description="ETS" evidence="5">
    <location>
        <begin position="677"/>
        <end position="757"/>
    </location>
</feature>
<dbReference type="InterPro" id="IPR036390">
    <property type="entry name" value="WH_DNA-bd_sf"/>
</dbReference>
<name>A0ABQ9CYI3_9PASS</name>
<feature type="transmembrane region" description="Helical" evidence="4">
    <location>
        <begin position="294"/>
        <end position="318"/>
    </location>
</feature>
<evidence type="ECO:0000256" key="2">
    <source>
        <dbReference type="RuleBase" id="RU004019"/>
    </source>
</evidence>
<feature type="region of interest" description="Disordered" evidence="3">
    <location>
        <begin position="652"/>
        <end position="673"/>
    </location>
</feature>
<keyword evidence="4" id="KW-1133">Transmembrane helix</keyword>
<dbReference type="SMART" id="SM00408">
    <property type="entry name" value="IGc2"/>
    <property type="match status" value="1"/>
</dbReference>
<dbReference type="PROSITE" id="PS50061">
    <property type="entry name" value="ETS_DOMAIN_3"/>
    <property type="match status" value="1"/>
</dbReference>
<dbReference type="InterPro" id="IPR003599">
    <property type="entry name" value="Ig_sub"/>
</dbReference>
<evidence type="ECO:0000259" key="5">
    <source>
        <dbReference type="PROSITE" id="PS50061"/>
    </source>
</evidence>
<dbReference type="Pfam" id="PF13927">
    <property type="entry name" value="Ig_3"/>
    <property type="match status" value="1"/>
</dbReference>
<dbReference type="Gene3D" id="2.60.40.10">
    <property type="entry name" value="Immunoglobulins"/>
    <property type="match status" value="2"/>
</dbReference>
<dbReference type="InterPro" id="IPR003598">
    <property type="entry name" value="Ig_sub2"/>
</dbReference>
<dbReference type="InterPro" id="IPR000418">
    <property type="entry name" value="Ets_dom"/>
</dbReference>
<dbReference type="SMART" id="SM00409">
    <property type="entry name" value="IG"/>
    <property type="match status" value="2"/>
</dbReference>
<keyword evidence="8" id="KW-1185">Reference proteome</keyword>
<dbReference type="SUPFAM" id="SSF46785">
    <property type="entry name" value="Winged helix' DNA-binding domain"/>
    <property type="match status" value="1"/>
</dbReference>
<dbReference type="EMBL" id="WHWB01034516">
    <property type="protein sequence ID" value="KAJ7408811.1"/>
    <property type="molecule type" value="Genomic_DNA"/>
</dbReference>
<evidence type="ECO:0000256" key="1">
    <source>
        <dbReference type="ARBA" id="ARBA00005562"/>
    </source>
</evidence>